<dbReference type="SUPFAM" id="SSF109604">
    <property type="entry name" value="HD-domain/PDEase-like"/>
    <property type="match status" value="1"/>
</dbReference>
<reference evidence="2" key="1">
    <citation type="submission" date="2020-05" db="EMBL/GenBank/DDBJ databases">
        <authorList>
            <person name="Chiriac C."/>
            <person name="Salcher M."/>
            <person name="Ghai R."/>
            <person name="Kavagutti S V."/>
        </authorList>
    </citation>
    <scope>NUCLEOTIDE SEQUENCE</scope>
</reference>
<organism evidence="2">
    <name type="scientific">freshwater metagenome</name>
    <dbReference type="NCBI Taxonomy" id="449393"/>
    <lineage>
        <taxon>unclassified sequences</taxon>
        <taxon>metagenomes</taxon>
        <taxon>ecological metagenomes</taxon>
    </lineage>
</organism>
<proteinExistence type="predicted"/>
<evidence type="ECO:0000259" key="1">
    <source>
        <dbReference type="Pfam" id="PF01966"/>
    </source>
</evidence>
<dbReference type="PANTHER" id="PTHR40517">
    <property type="entry name" value="METAL-DEPENDENT PHOSPHOHYDROLASE, HD SUPERFAMILY-RELATED"/>
    <property type="match status" value="1"/>
</dbReference>
<dbReference type="InterPro" id="IPR006674">
    <property type="entry name" value="HD_domain"/>
</dbReference>
<feature type="domain" description="HD" evidence="1">
    <location>
        <begin position="82"/>
        <end position="199"/>
    </location>
</feature>
<dbReference type="PANTHER" id="PTHR40517:SF1">
    <property type="entry name" value="METAL-DEPENDENT PHOSPHOHYDROLASE, HD SUPERFAMILY-RELATED"/>
    <property type="match status" value="1"/>
</dbReference>
<protein>
    <submittedName>
        <fullName evidence="2">Unannotated protein</fullName>
    </submittedName>
</protein>
<accession>A0A6J6P8R6</accession>
<name>A0A6J6P8R6_9ZZZZ</name>
<evidence type="ECO:0000313" key="2">
    <source>
        <dbReference type="EMBL" id="CAB4694842.1"/>
    </source>
</evidence>
<dbReference type="EMBL" id="CAEZXP010000002">
    <property type="protein sequence ID" value="CAB4694842.1"/>
    <property type="molecule type" value="Genomic_DNA"/>
</dbReference>
<sequence length="290" mass="32329">MSEDDLDPTVALPAEEVERETRMTPSEAIAKMKIRLPERGNRKLRQVVERVNRDDQLKAWWHVSNVNAVARMKINDHSWVHIQIVTNIALKLLRALDKHGVQPSMVTDYGLEMDDAEVVVALESLLHDIGMSVHRVGHEDFSLFLAAPKLRELLTGIYEEPDLTVVVSEVLQGIISHRSDGQPFTVEAGILRVADALDMEQGRSRIPFEKGHVGIHSLSAAAIDDVSIIDGEKKPIRISITMNNSSGVYQVDGLLKAKLRGSGLERYIEVVAHIDTEAEKSLVPLYELDV</sequence>
<dbReference type="Gene3D" id="1.10.3210.10">
    <property type="entry name" value="Hypothetical protein af1432"/>
    <property type="match status" value="1"/>
</dbReference>
<dbReference type="InterPro" id="IPR039967">
    <property type="entry name" value="MJ1020-like"/>
</dbReference>
<dbReference type="AlphaFoldDB" id="A0A6J6P8R6"/>
<gene>
    <name evidence="2" type="ORF">UFOPK2399_00952</name>
</gene>
<dbReference type="Pfam" id="PF01966">
    <property type="entry name" value="HD"/>
    <property type="match status" value="1"/>
</dbReference>